<dbReference type="InterPro" id="IPR036279">
    <property type="entry name" value="5-3_exonuclease_C_sf"/>
</dbReference>
<dbReference type="PRINTS" id="PR00853">
    <property type="entry name" value="XPGRADSUPER"/>
</dbReference>
<evidence type="ECO:0000259" key="2">
    <source>
        <dbReference type="SMART" id="SM00484"/>
    </source>
</evidence>
<dbReference type="InterPro" id="IPR038279">
    <property type="entry name" value="Ndc10_dom2_sf"/>
</dbReference>
<dbReference type="GO" id="GO:0017108">
    <property type="term" value="F:5'-flap endonuclease activity"/>
    <property type="evidence" value="ECO:0007669"/>
    <property type="project" value="TreeGrafter"/>
</dbReference>
<dbReference type="Pfam" id="PF00867">
    <property type="entry name" value="XPG_I"/>
    <property type="match status" value="1"/>
</dbReference>
<proteinExistence type="predicted"/>
<dbReference type="SMART" id="SM00484">
    <property type="entry name" value="XPGI"/>
    <property type="match status" value="1"/>
</dbReference>
<dbReference type="Gene3D" id="1.10.443.20">
    <property type="entry name" value="Centromere DNA-binding protein complex CBF3 subunit, domain 2"/>
    <property type="match status" value="1"/>
</dbReference>
<dbReference type="PANTHER" id="PTHR11081:SF75">
    <property type="entry name" value="ENDONUCLEASE, PUTATIVE (AFU_ORTHOLOGUE AFUA_3G13260)-RELATED"/>
    <property type="match status" value="1"/>
</dbReference>
<reference evidence="4" key="1">
    <citation type="journal article" date="2014" name="Proc. Natl. Acad. Sci. U.S.A.">
        <title>Extensive sampling of basidiomycete genomes demonstrates inadequacy of the white-rot/brown-rot paradigm for wood decay fungi.</title>
        <authorList>
            <person name="Riley R."/>
            <person name="Salamov A.A."/>
            <person name="Brown D.W."/>
            <person name="Nagy L.G."/>
            <person name="Floudas D."/>
            <person name="Held B.W."/>
            <person name="Levasseur A."/>
            <person name="Lombard V."/>
            <person name="Morin E."/>
            <person name="Otillar R."/>
            <person name="Lindquist E.A."/>
            <person name="Sun H."/>
            <person name="LaButti K.M."/>
            <person name="Schmutz J."/>
            <person name="Jabbour D."/>
            <person name="Luo H."/>
            <person name="Baker S.E."/>
            <person name="Pisabarro A.G."/>
            <person name="Walton J.D."/>
            <person name="Blanchette R.A."/>
            <person name="Henrissat B."/>
            <person name="Martin F."/>
            <person name="Cullen D."/>
            <person name="Hibbett D.S."/>
            <person name="Grigoriev I.V."/>
        </authorList>
    </citation>
    <scope>NUCLEOTIDE SEQUENCE [LARGE SCALE GENOMIC DNA]</scope>
    <source>
        <strain evidence="4">CBS 339.88</strain>
    </source>
</reference>
<dbReference type="PANTHER" id="PTHR11081">
    <property type="entry name" value="FLAP ENDONUCLEASE FAMILY MEMBER"/>
    <property type="match status" value="1"/>
</dbReference>
<accession>A0A067SJG0</accession>
<dbReference type="EMBL" id="KL142394">
    <property type="protein sequence ID" value="KDR71016.1"/>
    <property type="molecule type" value="Genomic_DNA"/>
</dbReference>
<dbReference type="GO" id="GO:0006281">
    <property type="term" value="P:DNA repair"/>
    <property type="evidence" value="ECO:0007669"/>
    <property type="project" value="UniProtKB-ARBA"/>
</dbReference>
<feature type="compositionally biased region" description="Pro residues" evidence="1">
    <location>
        <begin position="104"/>
        <end position="122"/>
    </location>
</feature>
<dbReference type="Gene3D" id="3.40.50.1010">
    <property type="entry name" value="5'-nuclease"/>
    <property type="match status" value="1"/>
</dbReference>
<feature type="compositionally biased region" description="Polar residues" evidence="1">
    <location>
        <begin position="751"/>
        <end position="769"/>
    </location>
</feature>
<dbReference type="SUPFAM" id="SSF47807">
    <property type="entry name" value="5' to 3' exonuclease, C-terminal subdomain"/>
    <property type="match status" value="1"/>
</dbReference>
<feature type="compositionally biased region" description="Polar residues" evidence="1">
    <location>
        <begin position="1"/>
        <end position="15"/>
    </location>
</feature>
<dbReference type="InterPro" id="IPR031872">
    <property type="entry name" value="NDC10_II"/>
</dbReference>
<gene>
    <name evidence="3" type="ORF">GALMADRAFT_214050</name>
</gene>
<organism evidence="3 4">
    <name type="scientific">Galerina marginata (strain CBS 339.88)</name>
    <dbReference type="NCBI Taxonomy" id="685588"/>
    <lineage>
        <taxon>Eukaryota</taxon>
        <taxon>Fungi</taxon>
        <taxon>Dikarya</taxon>
        <taxon>Basidiomycota</taxon>
        <taxon>Agaricomycotina</taxon>
        <taxon>Agaricomycetes</taxon>
        <taxon>Agaricomycetidae</taxon>
        <taxon>Agaricales</taxon>
        <taxon>Agaricineae</taxon>
        <taxon>Strophariaceae</taxon>
        <taxon>Galerina</taxon>
    </lineage>
</organism>
<feature type="region of interest" description="Disordered" evidence="1">
    <location>
        <begin position="104"/>
        <end position="125"/>
    </location>
</feature>
<evidence type="ECO:0000313" key="4">
    <source>
        <dbReference type="Proteomes" id="UP000027222"/>
    </source>
</evidence>
<dbReference type="OrthoDB" id="2675946at2759"/>
<feature type="compositionally biased region" description="Polar residues" evidence="1">
    <location>
        <begin position="984"/>
        <end position="999"/>
    </location>
</feature>
<dbReference type="STRING" id="685588.A0A067SJG0"/>
<dbReference type="Pfam" id="PF12550">
    <property type="entry name" value="GCR1_C"/>
    <property type="match status" value="1"/>
</dbReference>
<dbReference type="InterPro" id="IPR006084">
    <property type="entry name" value="XPG/Rad2"/>
</dbReference>
<dbReference type="Proteomes" id="UP000027222">
    <property type="component" value="Unassembled WGS sequence"/>
</dbReference>
<dbReference type="InterPro" id="IPR006086">
    <property type="entry name" value="XPG-I_dom"/>
</dbReference>
<evidence type="ECO:0000256" key="1">
    <source>
        <dbReference type="SAM" id="MobiDB-lite"/>
    </source>
</evidence>
<dbReference type="GO" id="GO:0003677">
    <property type="term" value="F:DNA binding"/>
    <property type="evidence" value="ECO:0007669"/>
    <property type="project" value="InterPro"/>
</dbReference>
<name>A0A067SJG0_GALM3</name>
<protein>
    <recommendedName>
        <fullName evidence="2">XPG-I domain-containing protein</fullName>
    </recommendedName>
</protein>
<evidence type="ECO:0000313" key="3">
    <source>
        <dbReference type="EMBL" id="KDR71016.1"/>
    </source>
</evidence>
<dbReference type="Pfam" id="PF16787">
    <property type="entry name" value="NDC10_II"/>
    <property type="match status" value="1"/>
</dbReference>
<feature type="region of interest" description="Disordered" evidence="1">
    <location>
        <begin position="751"/>
        <end position="776"/>
    </location>
</feature>
<dbReference type="HOGENOM" id="CLU_005328_0_0_1"/>
<keyword evidence="4" id="KW-1185">Reference proteome</keyword>
<dbReference type="InterPro" id="IPR022210">
    <property type="entry name" value="TF_GCR1-like"/>
</dbReference>
<sequence>MEISQAVNPNEASSPGTPPTPISDAVIDPQLLNQPTPFAEFIPARTENGNKVPEAVYQQHLKAYKRRSALQAACSHFGIRYATRANLDWLRAALVRHWYPYPSVQPSPPHSGPPLQPSPTPPKATALEPRLSAAIEADIVDDAALEEEYDTQISGEDGDTISMAQEVFGALDTGGLEDMDEDEEDGEDLNLHDDVDFAKFQTNIRVSAAQKFESNRRAGGRKTQQSVVRSWNVFLQQAIAKGQIRDAIVDEHSLLVYIEFSANRCRRNQRGEDIPNTRIAASQIKKEFFGALGIRKVQDAKDPTLALKRPAMTVHVYDAVKTGMDEALRNAPDDAPDIVANTFLHQISEEVMTKIHYGFLQHRVLKSAINGHLAWTMMNASGNRGDDIRALRLCEMQPWTFLHPNNETRVFSVLGLQSDMEQKARAKAMRTTVNPRYTCFIAHRNPELCPIGALAIYLHYIHDVVKIDIKYNIDYMVNKSWRAVRLFHGSLATVSYNPSALHNLFVQAYKEADIDLRMKQHLARHSLGYFQEKMGVEAEDTARLGWSSRDTYLNYYAPSIPKKAILAAHEYKIHEVYHPAWTDVEVPEAFLSLVCPMAESNIEIVKGRPDKTGAENYWNMGIPSTISFSGGRGALSVLARKDVEQWMKTVFPLQLESLKAVQGIPESLEKIQNEVLRKAIEQLRHETEMQREVIRDLTRQVALLNVQFKHRTSQWTPAKAPPYPTASQVITERPSLETFTSAASQITLASSQDPLSTPPRTIVDLSSTGIDPETRASEDTGMYVGIDQSLCGFAVPSPQSGGLSRPRTSIDLVLPPMLAFCAPGKDIYPLEPIFGKESVQWAAVFEKIKRPGLLWDVWSPSKSLEQMSIEEVWHCYNVGEALHDKTGIQTGMKPPLRLVEQKFLASWRNGAQERKNWSRFREIPDWIDGQIRERKLTPAQAIVELENMRQPKDGKRNLLGTNALSALLADHRKKAAKKVKDAGMNSTESISSSAPTTTVESEKKRRRRQLADEENTRSRSLPSQDNLIYILYPSIPVLQSPLPWVLMGCGSPAAETYALQELAIIEGLKRRKHTFFVGVDTDQPVFMGQAPGEAEAELAKLNELGIIDAILTMDSDAFAFGARCVIRSMTLADRKKAKLHSEEMKIYMADFIEHTNDVPLSRGGILLLALTLGGDYDSGIEGCGPAIAHGLARCGFGDLLLEAGQTLDEDAFELFRQKWLQDFKNEFTMNTKGCLSTRQPKLALNIPETFPERSTVNFLKNNLWEGVFLQLIYTQNATYSPDKSVLETPFLQVDIIKSHLKEHRVQRELRLGLWNRVTFSTEPFNSEFKKAFPDFFSSGSRSDDEAQTVWVPTSILPNPMVTAKRFRRKATDLPGPSNPITQEPSR</sequence>
<dbReference type="InterPro" id="IPR029060">
    <property type="entry name" value="PIN-like_dom_sf"/>
</dbReference>
<feature type="domain" description="XPG-I" evidence="2">
    <location>
        <begin position="1085"/>
        <end position="1160"/>
    </location>
</feature>
<feature type="region of interest" description="Disordered" evidence="1">
    <location>
        <begin position="977"/>
        <end position="1019"/>
    </location>
</feature>
<feature type="region of interest" description="Disordered" evidence="1">
    <location>
        <begin position="1"/>
        <end position="26"/>
    </location>
</feature>
<dbReference type="SUPFAM" id="SSF88723">
    <property type="entry name" value="PIN domain-like"/>
    <property type="match status" value="1"/>
</dbReference>